<evidence type="ECO:0000313" key="3">
    <source>
        <dbReference type="Proteomes" id="UP000177515"/>
    </source>
</evidence>
<reference evidence="2 3" key="1">
    <citation type="submission" date="2016-10" db="EMBL/GenBank/DDBJ databases">
        <title>Complete genome sequences of three Cupriavidus strains isolated from various Malaysian environments.</title>
        <authorList>
            <person name="Abdullah A.A.-A."/>
            <person name="Shafie N.A.H."/>
            <person name="Lau N.S."/>
        </authorList>
    </citation>
    <scope>NUCLEOTIDE SEQUENCE [LARGE SCALE GENOMIC DNA]</scope>
    <source>
        <strain evidence="2 3">USMAA1020</strain>
    </source>
</reference>
<dbReference type="Proteomes" id="UP000177515">
    <property type="component" value="Chromosome 2"/>
</dbReference>
<evidence type="ECO:0000256" key="1">
    <source>
        <dbReference type="SAM" id="MobiDB-lite"/>
    </source>
</evidence>
<evidence type="ECO:0008006" key="4">
    <source>
        <dbReference type="Google" id="ProtNLM"/>
    </source>
</evidence>
<name>A0ABM6FDX5_9BURK</name>
<gene>
    <name evidence="2" type="ORF">BKK80_30655</name>
</gene>
<evidence type="ECO:0000313" key="2">
    <source>
        <dbReference type="EMBL" id="AOZ10026.1"/>
    </source>
</evidence>
<dbReference type="RefSeq" id="WP_071072554.1">
    <property type="nucleotide sequence ID" value="NZ_CP017755.1"/>
</dbReference>
<organism evidence="2 3">
    <name type="scientific">Cupriavidus malaysiensis</name>
    <dbReference type="NCBI Taxonomy" id="367825"/>
    <lineage>
        <taxon>Bacteria</taxon>
        <taxon>Pseudomonadati</taxon>
        <taxon>Pseudomonadota</taxon>
        <taxon>Betaproteobacteria</taxon>
        <taxon>Burkholderiales</taxon>
        <taxon>Burkholderiaceae</taxon>
        <taxon>Cupriavidus</taxon>
    </lineage>
</organism>
<keyword evidence="3" id="KW-1185">Reference proteome</keyword>
<protein>
    <recommendedName>
        <fullName evidence="4">Lipoprotein</fullName>
    </recommendedName>
</protein>
<accession>A0ABM6FDX5</accession>
<feature type="region of interest" description="Disordered" evidence="1">
    <location>
        <begin position="209"/>
        <end position="234"/>
    </location>
</feature>
<proteinExistence type="predicted"/>
<feature type="region of interest" description="Disordered" evidence="1">
    <location>
        <begin position="19"/>
        <end position="39"/>
    </location>
</feature>
<dbReference type="EMBL" id="CP017755">
    <property type="protein sequence ID" value="AOZ10026.1"/>
    <property type="molecule type" value="Genomic_DNA"/>
</dbReference>
<sequence length="234" mass="24755">MRVIGLAALAACCLGSRPMPGRDHRPQARHRPPAYARPQGPGAAVVAATVATVATLLTACTPVQPYVPPTRGDTARLLLRPTTPANMSFALYAYDDAHACHSPARVMTGNASTGHQSSTLRAGPLATLSYVGVDGRRSCRVVFSFYPKANHTYLLAMSQDGMRCAVNVLDASDGDNPRPERSLIARTPRAGGCDPVNKNARADEAIKSTYDGATPDSGQRAANSLDDFNDLLPK</sequence>